<dbReference type="InterPro" id="IPR045266">
    <property type="entry name" value="DOH_DOMON"/>
</dbReference>
<dbReference type="Gene3D" id="3.10.120.10">
    <property type="entry name" value="Cytochrome b5-like heme/steroid binding domain"/>
    <property type="match status" value="1"/>
</dbReference>
<feature type="compositionally biased region" description="Basic and acidic residues" evidence="1">
    <location>
        <begin position="210"/>
        <end position="225"/>
    </location>
</feature>
<dbReference type="InterPro" id="IPR005018">
    <property type="entry name" value="DOMON_domain"/>
</dbReference>
<dbReference type="InterPro" id="IPR017927">
    <property type="entry name" value="FAD-bd_FR_type"/>
</dbReference>
<evidence type="ECO:0008006" key="7">
    <source>
        <dbReference type="Google" id="ProtNLM"/>
    </source>
</evidence>
<dbReference type="EMBL" id="CDMZ01000882">
    <property type="protein sequence ID" value="CUC09453.1"/>
    <property type="molecule type" value="Genomic_DNA"/>
</dbReference>
<feature type="region of interest" description="Disordered" evidence="1">
    <location>
        <begin position="1781"/>
        <end position="1838"/>
    </location>
</feature>
<dbReference type="Pfam" id="PF00173">
    <property type="entry name" value="Cyt-b5"/>
    <property type="match status" value="1"/>
</dbReference>
<feature type="domain" description="DOMON" evidence="4">
    <location>
        <begin position="943"/>
        <end position="1064"/>
    </location>
</feature>
<feature type="transmembrane region" description="Helical" evidence="2">
    <location>
        <begin position="1168"/>
        <end position="1188"/>
    </location>
</feature>
<feature type="compositionally biased region" description="Polar residues" evidence="1">
    <location>
        <begin position="138"/>
        <end position="152"/>
    </location>
</feature>
<evidence type="ECO:0000256" key="1">
    <source>
        <dbReference type="SAM" id="MobiDB-lite"/>
    </source>
</evidence>
<feature type="compositionally biased region" description="Polar residues" evidence="1">
    <location>
        <begin position="80"/>
        <end position="95"/>
    </location>
</feature>
<feature type="region of interest" description="Disordered" evidence="1">
    <location>
        <begin position="1431"/>
        <end position="1477"/>
    </location>
</feature>
<dbReference type="SUPFAM" id="SSF63380">
    <property type="entry name" value="Riboflavin synthase domain-like"/>
    <property type="match status" value="1"/>
</dbReference>
<feature type="compositionally biased region" description="Basic and acidic residues" evidence="1">
    <location>
        <begin position="859"/>
        <end position="883"/>
    </location>
</feature>
<organism evidence="6">
    <name type="scientific">Chromera velia CCMP2878</name>
    <dbReference type="NCBI Taxonomy" id="1169474"/>
    <lineage>
        <taxon>Eukaryota</taxon>
        <taxon>Sar</taxon>
        <taxon>Alveolata</taxon>
        <taxon>Colpodellida</taxon>
        <taxon>Chromeraceae</taxon>
        <taxon>Chromera</taxon>
    </lineage>
</organism>
<name>A0A0K6S706_9ALVE</name>
<dbReference type="SMART" id="SM01117">
    <property type="entry name" value="Cyt-b5"/>
    <property type="match status" value="1"/>
</dbReference>
<sequence length="2009" mass="216023">MGDTQSAPHPVDYRDSQYATERVFPLRESRDQEQARDIAHLRLLAAAGIPFKHNPTYRSLTNDTSSQWTDRRPSHRARRTSFSSDGPRGTTLTELNQKERESLLRSRLQRQAEAHGGPSKREKNRPVSVESKGRQQQKRQISIASDTTNATQHPLEWATPVIPLGAKDRAGRSVTFLPPRPLLRSASPLSNTEVTPVGPFDSDAGGSFVQDKRASSPDSAVKDNASDGGLRAFLRKLSTSLASSVDSSSGAGSADPQGRRFEAFAFAELGAESQMERLTAAEAADAVPRGRGSRNSAFRVPSSTSYRHASLHAWDVFQADTATGVFSALCMRKPLKARSGKFQIVQMKFLEADWVAVRPLPASLDPQAPLSDEELLRRLTLGLVALRNRKLQCRLRGPGALRGQAGDEGGASIGFRHLDVASPAALPVWTLAIQETRSKCLWACAWVPSGFNLETALWEEGLLEGGEGRVRKQSSGGSVPLPLLFGSSGSALGVSGTGSVASGARDAGENGGAYLDSSAAAAAFARRKKERETEARAERDSRRGSGGNDVESSYGGTMRELAGPVPWIEDMDLLSFCKGGRGERGLHGRRQVSPLGFQGSGSSLFLSAGSGMSSNDHVRRRSLSISSTSAGGDGGRRINEGEPTEGGAVFCAYPLVRDTEGAPKSMAKRASAFARSLSEELGHYVNVFFWGRQIAERVRSERRTARQRAERKKEARLAEEKGEAGVMVRMEENGLRRASWESGFGIVSSDGVAVSLPGSEARVQRDGRGAEGERESLLSSDVRRLGSLGSDGGVLHVSGGSSVVGRERGRPAAALFRSLSSASLGSGPSLVTPSSSRNWEGSLGRGRPRFRSLSVSAAADRRREEARESRSKEWIRRANESGEKGAVGAQQEQLENGNGSLPFLSPFLKGKVSTAPGGEVHLQRRLQTLGTLETRLHSTLSNGAYTVRVQTDLAATETAVITVSAITKWWVGFGISTAEAADGKKMLSGDLYWCNCYDGVATVIDGNSRGKRGFTQDDSQDATALGCYEAGGWVTVSFSRKLVTEDSNDREIVIGPNVFIYSIGQTRAPAYHGASPRRGSYEADLSTGESIETTGSANEELVLLVHGTFQFLVFFVFLPYSVHAARYRKMQADWLSLHQARALGAMEQVITVVAVAIALRGFPPESMHALIGFSTACALAAATLLGFFARPHNPFGLVLPVVVRRWVGLVHGLLSLAVMVSGWVAAFFGLATLYPVYSLWLPPLVVGSSAFLILLLVAYSETKLRCPHMLKRFRRICTRRKGGKDRAWDGEGDGVAGKTASQLATPMTFEFFREAVGRGQRLAIVNNCVYDVGSWLNSHPGGREGILSFIGTDATLAFLGHPYPGFASHGHSQQAAVALNLLMVSKLEQPLPLLSPGEDVKKIIQRNQKVLSIAGPRDEANITSEISPRAMRNGTRQGSVNMLPRVSSRAVRRTSTNTQQLQQQSGRGGQNRQLQSQSEVQLLPPATFDNHPAVAFKEVWVPFVVKSVTVLTQSKISSRPSVFEIKLFSPIPIPLSEYEPGAAVEVLVDTHETYGGAPRRRFYSMAASPKPQELVLRVRRVDEGAVSPSVTSLRPGGKLRLRGFFSQGLYIDAPIWQTQTQRGGGTEAEREGVAEWPFLLLIGGGTGTVPFLNAAKRHIETARQTAEKRQKEKQNWRLSVLFSFSTEGDVFGWEEVVSFLTGGGGGATEGKGKAGNQLPPLYEASASLCITDASPTLNTTKFAPCPPLSVSSGRITTDRILQAAPFLPAVVQDVAAAQAAMGGQNSESPEGGTTTQGAPLGLTGASPDTQAQTEVERVRKNEEGGRGKKEEKETEERMKRYSICEDAFEDDSGSVVEEGDKALPASGLEKKKLEGSAAAHTTPVAAPISSAQTADKKREGKKPKVIQGDPKTSQQQPVGILQLASQVDDQKTRKIHESQQQSGGWAGRRRLSAGAAVSESLRGPGEFAWGGPHAGNTQICVSGPPAFVNFVFGLLIEMGLPQELIQLLA</sequence>
<feature type="transmembrane region" description="Helical" evidence="2">
    <location>
        <begin position="1209"/>
        <end position="1234"/>
    </location>
</feature>
<evidence type="ECO:0000259" key="4">
    <source>
        <dbReference type="PROSITE" id="PS50836"/>
    </source>
</evidence>
<gene>
    <name evidence="6" type="ORF">Cvel_4170.t2.CR1</name>
</gene>
<protein>
    <recommendedName>
        <fullName evidence="7">Cytochrome b5 heme-binding domain-containing protein</fullName>
    </recommendedName>
</protein>
<reference evidence="6" key="1">
    <citation type="submission" date="2014-11" db="EMBL/GenBank/DDBJ databases">
        <title>Molecular phylogeny of cliff fern family Woodsiaceae with morphological implications.</title>
        <authorList>
            <person name="Shao Y.-Z."/>
            <person name="Wei R."/>
            <person name="Zhang X.-C."/>
        </authorList>
    </citation>
    <scope>NUCLEOTIDE SEQUENCE</scope>
</reference>
<feature type="region of interest" description="Disordered" evidence="1">
    <location>
        <begin position="857"/>
        <end position="891"/>
    </location>
</feature>
<feature type="compositionally biased region" description="Basic and acidic residues" evidence="1">
    <location>
        <begin position="530"/>
        <end position="543"/>
    </location>
</feature>
<feature type="compositionally biased region" description="Basic and acidic residues" evidence="1">
    <location>
        <begin position="24"/>
        <end position="33"/>
    </location>
</feature>
<keyword evidence="2" id="KW-1133">Transmembrane helix</keyword>
<dbReference type="InterPro" id="IPR017938">
    <property type="entry name" value="Riboflavin_synthase-like_b-brl"/>
</dbReference>
<feature type="domain" description="Cytochrome b5 heme-binding" evidence="3">
    <location>
        <begin position="1324"/>
        <end position="1388"/>
    </location>
</feature>
<dbReference type="GO" id="GO:0016491">
    <property type="term" value="F:oxidoreductase activity"/>
    <property type="evidence" value="ECO:0007669"/>
    <property type="project" value="InterPro"/>
</dbReference>
<dbReference type="VEuPathDB" id="CryptoDB:Cvel_4170"/>
<dbReference type="PROSITE" id="PS51384">
    <property type="entry name" value="FAD_FR"/>
    <property type="match status" value="1"/>
</dbReference>
<keyword evidence="2" id="KW-0812">Transmembrane</keyword>
<dbReference type="InterPro" id="IPR036400">
    <property type="entry name" value="Cyt_B5-like_heme/steroid_sf"/>
</dbReference>
<evidence type="ECO:0000256" key="2">
    <source>
        <dbReference type="SAM" id="Phobius"/>
    </source>
</evidence>
<dbReference type="SUPFAM" id="SSF55856">
    <property type="entry name" value="Cytochrome b5-like heme/steroid binding domain"/>
    <property type="match status" value="1"/>
</dbReference>
<feature type="region of interest" description="Disordered" evidence="1">
    <location>
        <begin position="1872"/>
        <end position="1917"/>
    </location>
</feature>
<evidence type="ECO:0000259" key="5">
    <source>
        <dbReference type="PROSITE" id="PS51384"/>
    </source>
</evidence>
<dbReference type="PROSITE" id="PS50255">
    <property type="entry name" value="CYTOCHROME_B5_2"/>
    <property type="match status" value="1"/>
</dbReference>
<feature type="compositionally biased region" description="Basic and acidic residues" evidence="1">
    <location>
        <begin position="1814"/>
        <end position="1838"/>
    </location>
</feature>
<dbReference type="CDD" id="cd09631">
    <property type="entry name" value="DOMON_DOH"/>
    <property type="match status" value="1"/>
</dbReference>
<accession>A0A0K6S706</accession>
<feature type="region of interest" description="Disordered" evidence="1">
    <location>
        <begin position="823"/>
        <end position="845"/>
    </location>
</feature>
<feature type="region of interest" description="Disordered" evidence="1">
    <location>
        <begin position="53"/>
        <end position="154"/>
    </location>
</feature>
<feature type="transmembrane region" description="Helical" evidence="2">
    <location>
        <begin position="1101"/>
        <end position="1122"/>
    </location>
</feature>
<feature type="region of interest" description="Disordered" evidence="1">
    <location>
        <begin position="1"/>
        <end position="33"/>
    </location>
</feature>
<feature type="region of interest" description="Disordered" evidence="1">
    <location>
        <begin position="525"/>
        <end position="557"/>
    </location>
</feature>
<feature type="region of interest" description="Disordered" evidence="1">
    <location>
        <begin position="177"/>
        <end position="225"/>
    </location>
</feature>
<evidence type="ECO:0000313" key="6">
    <source>
        <dbReference type="EMBL" id="CUC09453.1"/>
    </source>
</evidence>
<feature type="compositionally biased region" description="Low complexity" evidence="1">
    <location>
        <begin position="1445"/>
        <end position="1477"/>
    </location>
</feature>
<dbReference type="PROSITE" id="PS50836">
    <property type="entry name" value="DOMON"/>
    <property type="match status" value="1"/>
</dbReference>
<proteinExistence type="predicted"/>
<dbReference type="Pfam" id="PF03351">
    <property type="entry name" value="DOMON"/>
    <property type="match status" value="1"/>
</dbReference>
<evidence type="ECO:0000259" key="3">
    <source>
        <dbReference type="PROSITE" id="PS50255"/>
    </source>
</evidence>
<feature type="compositionally biased region" description="Polar residues" evidence="1">
    <location>
        <begin position="1783"/>
        <end position="1797"/>
    </location>
</feature>
<feature type="compositionally biased region" description="Polar residues" evidence="1">
    <location>
        <begin position="56"/>
        <end position="68"/>
    </location>
</feature>
<dbReference type="Gene3D" id="1.20.120.1770">
    <property type="match status" value="1"/>
</dbReference>
<feature type="transmembrane region" description="Helical" evidence="2">
    <location>
        <begin position="1240"/>
        <end position="1259"/>
    </location>
</feature>
<feature type="domain" description="FAD-binding FR-type" evidence="5">
    <location>
        <begin position="1498"/>
        <end position="1611"/>
    </location>
</feature>
<keyword evidence="2" id="KW-0472">Membrane</keyword>
<dbReference type="Gene3D" id="2.40.30.10">
    <property type="entry name" value="Translation factors"/>
    <property type="match status" value="1"/>
</dbReference>
<dbReference type="InterPro" id="IPR001199">
    <property type="entry name" value="Cyt_B5-like_heme/steroid-bd"/>
</dbReference>